<dbReference type="AlphaFoldDB" id="A0A0E9VA00"/>
<reference evidence="1" key="2">
    <citation type="journal article" date="2015" name="Fish Shellfish Immunol.">
        <title>Early steps in the European eel (Anguilla anguilla)-Vibrio vulnificus interaction in the gills: Role of the RtxA13 toxin.</title>
        <authorList>
            <person name="Callol A."/>
            <person name="Pajuelo D."/>
            <person name="Ebbesson L."/>
            <person name="Teles M."/>
            <person name="MacKenzie S."/>
            <person name="Amaro C."/>
        </authorList>
    </citation>
    <scope>NUCLEOTIDE SEQUENCE</scope>
</reference>
<reference evidence="1" key="1">
    <citation type="submission" date="2014-11" db="EMBL/GenBank/DDBJ databases">
        <authorList>
            <person name="Amaro Gonzalez C."/>
        </authorList>
    </citation>
    <scope>NUCLEOTIDE SEQUENCE</scope>
</reference>
<evidence type="ECO:0000313" key="1">
    <source>
        <dbReference type="EMBL" id="JAH74270.1"/>
    </source>
</evidence>
<organism evidence="1">
    <name type="scientific">Anguilla anguilla</name>
    <name type="common">European freshwater eel</name>
    <name type="synonym">Muraena anguilla</name>
    <dbReference type="NCBI Taxonomy" id="7936"/>
    <lineage>
        <taxon>Eukaryota</taxon>
        <taxon>Metazoa</taxon>
        <taxon>Chordata</taxon>
        <taxon>Craniata</taxon>
        <taxon>Vertebrata</taxon>
        <taxon>Euteleostomi</taxon>
        <taxon>Actinopterygii</taxon>
        <taxon>Neopterygii</taxon>
        <taxon>Teleostei</taxon>
        <taxon>Anguilliformes</taxon>
        <taxon>Anguillidae</taxon>
        <taxon>Anguilla</taxon>
    </lineage>
</organism>
<dbReference type="EMBL" id="GBXM01034307">
    <property type="protein sequence ID" value="JAH74270.1"/>
    <property type="molecule type" value="Transcribed_RNA"/>
</dbReference>
<sequence length="32" mass="3647">MKCKPQNNLSGNINRLLYLQLHSSFAYALIVP</sequence>
<proteinExistence type="predicted"/>
<name>A0A0E9VA00_ANGAN</name>
<accession>A0A0E9VA00</accession>
<protein>
    <submittedName>
        <fullName evidence="1">Uncharacterized protein</fullName>
    </submittedName>
</protein>